<organism evidence="7 8">
    <name type="scientific">Achromobacter piechaudii</name>
    <dbReference type="NCBI Taxonomy" id="72556"/>
    <lineage>
        <taxon>Bacteria</taxon>
        <taxon>Pseudomonadati</taxon>
        <taxon>Pseudomonadota</taxon>
        <taxon>Betaproteobacteria</taxon>
        <taxon>Burkholderiales</taxon>
        <taxon>Alcaligenaceae</taxon>
        <taxon>Achromobacter</taxon>
    </lineage>
</organism>
<protein>
    <submittedName>
        <fullName evidence="7">(3S)-malyl-CoA thioesterase</fullName>
        <ecNumber evidence="7">3.1.2.30</ecNumber>
    </submittedName>
</protein>
<dbReference type="PANTHER" id="PTHR32308">
    <property type="entry name" value="LYASE BETA SUBUNIT, PUTATIVE (AFU_ORTHOLOGUE AFUA_4G13030)-RELATED"/>
    <property type="match status" value="1"/>
</dbReference>
<evidence type="ECO:0000256" key="2">
    <source>
        <dbReference type="ARBA" id="ARBA00022723"/>
    </source>
</evidence>
<dbReference type="Pfam" id="PF03328">
    <property type="entry name" value="HpcH_HpaI"/>
    <property type="match status" value="1"/>
</dbReference>
<dbReference type="AlphaFoldDB" id="A0A6S7CVT8"/>
<dbReference type="EC" id="3.1.2.30" evidence="7"/>
<dbReference type="EMBL" id="CADILD010000002">
    <property type="protein sequence ID" value="CAB3867846.1"/>
    <property type="molecule type" value="Genomic_DNA"/>
</dbReference>
<dbReference type="InterPro" id="IPR015813">
    <property type="entry name" value="Pyrv/PenolPyrv_kinase-like_dom"/>
</dbReference>
<name>A0A6S7CVT8_9BURK</name>
<dbReference type="InterPro" id="IPR011206">
    <property type="entry name" value="Citrate_lyase_beta/mcl1/mcl2"/>
</dbReference>
<evidence type="ECO:0000256" key="4">
    <source>
        <dbReference type="PIRSR" id="PIRSR015582-1"/>
    </source>
</evidence>
<dbReference type="GO" id="GO:0016787">
    <property type="term" value="F:hydrolase activity"/>
    <property type="evidence" value="ECO:0007669"/>
    <property type="project" value="UniProtKB-KW"/>
</dbReference>
<evidence type="ECO:0000256" key="5">
    <source>
        <dbReference type="PIRSR" id="PIRSR015582-2"/>
    </source>
</evidence>
<dbReference type="InterPro" id="IPR040442">
    <property type="entry name" value="Pyrv_kinase-like_dom_sf"/>
</dbReference>
<feature type="binding site" evidence="5">
    <location>
        <position position="158"/>
    </location>
    <ligand>
        <name>Mg(2+)</name>
        <dbReference type="ChEBI" id="CHEBI:18420"/>
    </ligand>
</feature>
<dbReference type="RefSeq" id="WP_175128611.1">
    <property type="nucleotide sequence ID" value="NZ_CADILD010000002.1"/>
</dbReference>
<feature type="binding site" evidence="4">
    <location>
        <position position="67"/>
    </location>
    <ligand>
        <name>substrate</name>
    </ligand>
</feature>
<dbReference type="InterPro" id="IPR005000">
    <property type="entry name" value="Aldolase/citrate-lyase_domain"/>
</dbReference>
<feature type="binding site" evidence="4">
    <location>
        <position position="130"/>
    </location>
    <ligand>
        <name>substrate</name>
    </ligand>
</feature>
<feature type="binding site" evidence="5">
    <location>
        <position position="130"/>
    </location>
    <ligand>
        <name>Mg(2+)</name>
        <dbReference type="ChEBI" id="CHEBI:18420"/>
    </ligand>
</feature>
<dbReference type="SUPFAM" id="SSF51621">
    <property type="entry name" value="Phosphoenolpyruvate/pyruvate domain"/>
    <property type="match status" value="1"/>
</dbReference>
<evidence type="ECO:0000259" key="6">
    <source>
        <dbReference type="Pfam" id="PF03328"/>
    </source>
</evidence>
<evidence type="ECO:0000313" key="8">
    <source>
        <dbReference type="Proteomes" id="UP000494105"/>
    </source>
</evidence>
<keyword evidence="3 5" id="KW-0460">Magnesium</keyword>
<accession>A0A6S7CVT8</accession>
<evidence type="ECO:0000256" key="1">
    <source>
        <dbReference type="ARBA" id="ARBA00001946"/>
    </source>
</evidence>
<dbReference type="PIRSF" id="PIRSF015582">
    <property type="entry name" value="Cit_lyase_B"/>
    <property type="match status" value="1"/>
</dbReference>
<evidence type="ECO:0000256" key="3">
    <source>
        <dbReference type="ARBA" id="ARBA00022842"/>
    </source>
</evidence>
<dbReference type="GO" id="GO:0000287">
    <property type="term" value="F:magnesium ion binding"/>
    <property type="evidence" value="ECO:0007669"/>
    <property type="project" value="TreeGrafter"/>
</dbReference>
<dbReference type="GO" id="GO:0006107">
    <property type="term" value="P:oxaloacetate metabolic process"/>
    <property type="evidence" value="ECO:0007669"/>
    <property type="project" value="TreeGrafter"/>
</dbReference>
<proteinExistence type="predicted"/>
<dbReference type="Proteomes" id="UP000494105">
    <property type="component" value="Unassembled WGS sequence"/>
</dbReference>
<keyword evidence="2 5" id="KW-0479">Metal-binding</keyword>
<sequence>MYVRSWLYVPGDNERKLARADTSGADAVVLDLEDSVARENRAAARERVRAFLDARPRLQRKYQLWVRINAFDDSALVDLAAIVGGAPDGIVLPKIDGPADIERLGFHLDSLEVREGIPLGQTRIVAVATETPAAVLRLAEFATAKLPRLEGLNWGAEDLSAIIGATTNLDSSGRWALTYRWARSAILMAAKAAGVQAIETVYVDYKNTEGLRVASREAASEGFTSRAAIHPDQVAPINETFAPSAEDVALAKRIVQAFDKAEGVGTIGIDGKMFDIPHLKRARNVLERHARYAR</sequence>
<feature type="domain" description="HpcH/HpaI aldolase/citrate lyase" evidence="6">
    <location>
        <begin position="4"/>
        <end position="231"/>
    </location>
</feature>
<reference evidence="7 8" key="1">
    <citation type="submission" date="2020-04" db="EMBL/GenBank/DDBJ databases">
        <authorList>
            <person name="De Canck E."/>
        </authorList>
    </citation>
    <scope>NUCLEOTIDE SEQUENCE [LARGE SCALE GENOMIC DNA]</scope>
    <source>
        <strain evidence="7 8">LMG 1861</strain>
    </source>
</reference>
<dbReference type="PANTHER" id="PTHR32308:SF0">
    <property type="entry name" value="HPCH_HPAI ALDOLASE_CITRATE LYASE DOMAIN-CONTAINING PROTEIN"/>
    <property type="match status" value="1"/>
</dbReference>
<gene>
    <name evidence="7" type="primary">mcl2_2</name>
    <name evidence="7" type="ORF">LMG1861_02605</name>
</gene>
<dbReference type="Gene3D" id="3.20.20.60">
    <property type="entry name" value="Phosphoenolpyruvate-binding domains"/>
    <property type="match status" value="1"/>
</dbReference>
<comment type="cofactor">
    <cofactor evidence="1">
        <name>Mg(2+)</name>
        <dbReference type="ChEBI" id="CHEBI:18420"/>
    </cofactor>
</comment>
<evidence type="ECO:0000313" key="7">
    <source>
        <dbReference type="EMBL" id="CAB3867846.1"/>
    </source>
</evidence>
<keyword evidence="7" id="KW-0378">Hydrolase</keyword>